<evidence type="ECO:0000256" key="1">
    <source>
        <dbReference type="SAM" id="MobiDB-lite"/>
    </source>
</evidence>
<dbReference type="AlphaFoldDB" id="A0AAV7SSU8"/>
<evidence type="ECO:0000313" key="3">
    <source>
        <dbReference type="Proteomes" id="UP001066276"/>
    </source>
</evidence>
<protein>
    <submittedName>
        <fullName evidence="2">Uncharacterized protein</fullName>
    </submittedName>
</protein>
<sequence length="168" mass="18062">MDSGEQVDKEAGRGWGSKLTIENGREGVEKQADNGESVRRGKLAMESRQEELGKQADRGGQAEGAGKQADNGGPGSVGAAYGHQGWANVPQTSMYTRDVPQTSVYTRDVPQTSMYTRDVPQTSMYTRDVPQTSTSLPDHCIERGGSGCCMTDEYVDSTGALAQRPQLL</sequence>
<comment type="caution">
    <text evidence="2">The sequence shown here is derived from an EMBL/GenBank/DDBJ whole genome shotgun (WGS) entry which is preliminary data.</text>
</comment>
<name>A0AAV7SSU8_PLEWA</name>
<gene>
    <name evidence="2" type="ORF">NDU88_007501</name>
</gene>
<keyword evidence="3" id="KW-1185">Reference proteome</keyword>
<reference evidence="2" key="1">
    <citation type="journal article" date="2022" name="bioRxiv">
        <title>Sequencing and chromosome-scale assembly of the giantPleurodeles waltlgenome.</title>
        <authorList>
            <person name="Brown T."/>
            <person name="Elewa A."/>
            <person name="Iarovenko S."/>
            <person name="Subramanian E."/>
            <person name="Araus A.J."/>
            <person name="Petzold A."/>
            <person name="Susuki M."/>
            <person name="Suzuki K.-i.T."/>
            <person name="Hayashi T."/>
            <person name="Toyoda A."/>
            <person name="Oliveira C."/>
            <person name="Osipova E."/>
            <person name="Leigh N.D."/>
            <person name="Simon A."/>
            <person name="Yun M.H."/>
        </authorList>
    </citation>
    <scope>NUCLEOTIDE SEQUENCE</scope>
    <source>
        <strain evidence="2">20211129_DDA</strain>
        <tissue evidence="2">Liver</tissue>
    </source>
</reference>
<dbReference type="Proteomes" id="UP001066276">
    <property type="component" value="Chromosome 4_2"/>
</dbReference>
<organism evidence="2 3">
    <name type="scientific">Pleurodeles waltl</name>
    <name type="common">Iberian ribbed newt</name>
    <dbReference type="NCBI Taxonomy" id="8319"/>
    <lineage>
        <taxon>Eukaryota</taxon>
        <taxon>Metazoa</taxon>
        <taxon>Chordata</taxon>
        <taxon>Craniata</taxon>
        <taxon>Vertebrata</taxon>
        <taxon>Euteleostomi</taxon>
        <taxon>Amphibia</taxon>
        <taxon>Batrachia</taxon>
        <taxon>Caudata</taxon>
        <taxon>Salamandroidea</taxon>
        <taxon>Salamandridae</taxon>
        <taxon>Pleurodelinae</taxon>
        <taxon>Pleurodeles</taxon>
    </lineage>
</organism>
<evidence type="ECO:0000313" key="2">
    <source>
        <dbReference type="EMBL" id="KAJ1167108.1"/>
    </source>
</evidence>
<feature type="compositionally biased region" description="Basic and acidic residues" evidence="1">
    <location>
        <begin position="23"/>
        <end position="57"/>
    </location>
</feature>
<accession>A0AAV7SSU8</accession>
<dbReference type="EMBL" id="JANPWB010000008">
    <property type="protein sequence ID" value="KAJ1167108.1"/>
    <property type="molecule type" value="Genomic_DNA"/>
</dbReference>
<feature type="region of interest" description="Disordered" evidence="1">
    <location>
        <begin position="1"/>
        <end position="84"/>
    </location>
</feature>
<proteinExistence type="predicted"/>
<feature type="compositionally biased region" description="Basic and acidic residues" evidence="1">
    <location>
        <begin position="1"/>
        <end position="12"/>
    </location>
</feature>